<gene>
    <name evidence="8" type="ORF">SAMN05421543_101154</name>
</gene>
<dbReference type="PROSITE" id="PS50850">
    <property type="entry name" value="MFS"/>
    <property type="match status" value="1"/>
</dbReference>
<keyword evidence="9" id="KW-1185">Reference proteome</keyword>
<dbReference type="Gene3D" id="1.20.1250.20">
    <property type="entry name" value="MFS general substrate transporter like domains"/>
    <property type="match status" value="1"/>
</dbReference>
<feature type="transmembrane region" description="Helical" evidence="6">
    <location>
        <begin position="78"/>
        <end position="96"/>
    </location>
</feature>
<dbReference type="PRINTS" id="PR01035">
    <property type="entry name" value="TCRTETA"/>
</dbReference>
<sequence>MGKENKENIIKRLSVILVTLVTVFIGFGLIIPVMPLVVQGTGARPIHLGMMLAVYSAVAFFISPWWGRLSDRIGRKPVLITGLIGFAVSFAVFGLAKDWLWLMYVARLIGGGFSGAVTATAMAYIADVTTAEERTKGMAFAGMSIGVGFIFGPALGGMLSTFGVAVPFFAAAALALLNALWAAAGLKESVARRPAQAEDGETSRRSRWAAFTGPLKYLYIVDFVAQFSIASLEGCLQYFEMARIHATSQQIGWMFFISGVVGALIQGGIVQRYVKHGREVPTMYIGLAVSAVGLFLILLSRDFTTAVLFTAIFGAGNTVIKPTLQSVVTKETTVGQGLAAGLISSMDSLARVVGPLLATALFQVHANLPFVVTGIIALAAIGLVYAYQHTKRERIVTEPV</sequence>
<protein>
    <submittedName>
        <fullName evidence="8">Predicted arabinose efflux permease, MFS family</fullName>
    </submittedName>
</protein>
<dbReference type="InterPro" id="IPR036259">
    <property type="entry name" value="MFS_trans_sf"/>
</dbReference>
<evidence type="ECO:0000313" key="8">
    <source>
        <dbReference type="EMBL" id="SFU33366.1"/>
    </source>
</evidence>
<feature type="transmembrane region" description="Helical" evidence="6">
    <location>
        <begin position="282"/>
        <end position="300"/>
    </location>
</feature>
<dbReference type="InterPro" id="IPR011701">
    <property type="entry name" value="MFS"/>
</dbReference>
<dbReference type="GO" id="GO:0005886">
    <property type="term" value="C:plasma membrane"/>
    <property type="evidence" value="ECO:0007669"/>
    <property type="project" value="UniProtKB-SubCell"/>
</dbReference>
<evidence type="ECO:0000259" key="7">
    <source>
        <dbReference type="PROSITE" id="PS50850"/>
    </source>
</evidence>
<dbReference type="STRING" id="392015.SAMN05421543_101154"/>
<keyword evidence="2" id="KW-0813">Transport</keyword>
<evidence type="ECO:0000256" key="2">
    <source>
        <dbReference type="ARBA" id="ARBA00022448"/>
    </source>
</evidence>
<dbReference type="InterPro" id="IPR001958">
    <property type="entry name" value="Tet-R_TetA/multi-R_MdtG-like"/>
</dbReference>
<evidence type="ECO:0000256" key="4">
    <source>
        <dbReference type="ARBA" id="ARBA00022989"/>
    </source>
</evidence>
<feature type="transmembrane region" description="Helical" evidence="6">
    <location>
        <begin position="162"/>
        <end position="184"/>
    </location>
</feature>
<dbReference type="InterPro" id="IPR020846">
    <property type="entry name" value="MFS_dom"/>
</dbReference>
<feature type="transmembrane region" description="Helical" evidence="6">
    <location>
        <begin position="46"/>
        <end position="66"/>
    </location>
</feature>
<keyword evidence="3 6" id="KW-0812">Transmembrane</keyword>
<dbReference type="SUPFAM" id="SSF103473">
    <property type="entry name" value="MFS general substrate transporter"/>
    <property type="match status" value="1"/>
</dbReference>
<dbReference type="AlphaFoldDB" id="A0A1I7FBC8"/>
<name>A0A1I7FBC8_9BACL</name>
<dbReference type="RefSeq" id="WP_245783782.1">
    <property type="nucleotide sequence ID" value="NZ_FPBV01000001.1"/>
</dbReference>
<feature type="transmembrane region" description="Helical" evidence="6">
    <location>
        <begin position="138"/>
        <end position="156"/>
    </location>
</feature>
<feature type="transmembrane region" description="Helical" evidence="6">
    <location>
        <begin position="251"/>
        <end position="270"/>
    </location>
</feature>
<evidence type="ECO:0000256" key="1">
    <source>
        <dbReference type="ARBA" id="ARBA00004651"/>
    </source>
</evidence>
<dbReference type="EMBL" id="FPBV01000001">
    <property type="protein sequence ID" value="SFU33366.1"/>
    <property type="molecule type" value="Genomic_DNA"/>
</dbReference>
<evidence type="ECO:0000256" key="5">
    <source>
        <dbReference type="ARBA" id="ARBA00023136"/>
    </source>
</evidence>
<keyword evidence="5 6" id="KW-0472">Membrane</keyword>
<feature type="domain" description="Major facilitator superfamily (MFS) profile" evidence="7">
    <location>
        <begin position="12"/>
        <end position="392"/>
    </location>
</feature>
<proteinExistence type="predicted"/>
<accession>A0A1I7FBC8</accession>
<dbReference type="Pfam" id="PF07690">
    <property type="entry name" value="MFS_1"/>
    <property type="match status" value="1"/>
</dbReference>
<dbReference type="GO" id="GO:0022857">
    <property type="term" value="F:transmembrane transporter activity"/>
    <property type="evidence" value="ECO:0007669"/>
    <property type="project" value="InterPro"/>
</dbReference>
<dbReference type="PANTHER" id="PTHR23504:SF15">
    <property type="entry name" value="MAJOR FACILITATOR SUPERFAMILY (MFS) PROFILE DOMAIN-CONTAINING PROTEIN"/>
    <property type="match status" value="1"/>
</dbReference>
<keyword evidence="4 6" id="KW-1133">Transmembrane helix</keyword>
<evidence type="ECO:0000256" key="6">
    <source>
        <dbReference type="SAM" id="Phobius"/>
    </source>
</evidence>
<organism evidence="8 9">
    <name type="scientific">Alicyclobacillus macrosporangiidus</name>
    <dbReference type="NCBI Taxonomy" id="392015"/>
    <lineage>
        <taxon>Bacteria</taxon>
        <taxon>Bacillati</taxon>
        <taxon>Bacillota</taxon>
        <taxon>Bacilli</taxon>
        <taxon>Bacillales</taxon>
        <taxon>Alicyclobacillaceae</taxon>
        <taxon>Alicyclobacillus</taxon>
    </lineage>
</organism>
<feature type="transmembrane region" description="Helical" evidence="6">
    <location>
        <begin position="102"/>
        <end position="126"/>
    </location>
</feature>
<comment type="subcellular location">
    <subcellularLocation>
        <location evidence="1">Cell membrane</location>
        <topology evidence="1">Multi-pass membrane protein</topology>
    </subcellularLocation>
</comment>
<feature type="transmembrane region" description="Helical" evidence="6">
    <location>
        <begin position="12"/>
        <end position="34"/>
    </location>
</feature>
<evidence type="ECO:0000313" key="9">
    <source>
        <dbReference type="Proteomes" id="UP000183508"/>
    </source>
</evidence>
<dbReference type="eggNOG" id="COG2814">
    <property type="taxonomic scope" value="Bacteria"/>
</dbReference>
<evidence type="ECO:0000256" key="3">
    <source>
        <dbReference type="ARBA" id="ARBA00022692"/>
    </source>
</evidence>
<feature type="transmembrane region" description="Helical" evidence="6">
    <location>
        <begin position="366"/>
        <end position="387"/>
    </location>
</feature>
<reference evidence="9" key="1">
    <citation type="submission" date="2016-10" db="EMBL/GenBank/DDBJ databases">
        <authorList>
            <person name="Varghese N."/>
        </authorList>
    </citation>
    <scope>NUCLEOTIDE SEQUENCE [LARGE SCALE GENOMIC DNA]</scope>
    <source>
        <strain evidence="9">DSM 17980</strain>
    </source>
</reference>
<dbReference type="PANTHER" id="PTHR23504">
    <property type="entry name" value="MAJOR FACILITATOR SUPERFAMILY DOMAIN-CONTAINING PROTEIN 10"/>
    <property type="match status" value="1"/>
</dbReference>
<dbReference type="Proteomes" id="UP000183508">
    <property type="component" value="Unassembled WGS sequence"/>
</dbReference>